<dbReference type="PANTHER" id="PTHR46577">
    <property type="entry name" value="HTH-TYPE TRANSCRIPTIONAL REGULATORY PROTEIN GABR"/>
    <property type="match status" value="1"/>
</dbReference>
<dbReference type="Gene3D" id="3.40.640.10">
    <property type="entry name" value="Type I PLP-dependent aspartate aminotransferase-like (Major domain)"/>
    <property type="match status" value="1"/>
</dbReference>
<dbReference type="InterPro" id="IPR015424">
    <property type="entry name" value="PyrdxlP-dep_Trfase"/>
</dbReference>
<dbReference type="Proteomes" id="UP000239576">
    <property type="component" value="Unassembled WGS sequence"/>
</dbReference>
<sequence length="67" mass="7397">MAISDYLCRSHAVRCSAEQVINVNGSQLALDLIARLMINPDDWVAVEDPGCLGARHCFIGRCAIFLY</sequence>
<dbReference type="InterPro" id="IPR051446">
    <property type="entry name" value="HTH_trans_reg/aminotransferase"/>
</dbReference>
<accession>A0A2T1E2S6</accession>
<keyword evidence="2" id="KW-1185">Reference proteome</keyword>
<gene>
    <name evidence="1" type="ORF">C7B82_17810</name>
</gene>
<comment type="caution">
    <text evidence="1">The sequence shown here is derived from an EMBL/GenBank/DDBJ whole genome shotgun (WGS) entry which is preliminary data.</text>
</comment>
<name>A0A2T1E2S6_9CYAN</name>
<reference evidence="2" key="1">
    <citation type="submission" date="2018-02" db="EMBL/GenBank/DDBJ databases">
        <authorList>
            <person name="Moore K."/>
            <person name="Momper L."/>
        </authorList>
    </citation>
    <scope>NUCLEOTIDE SEQUENCE [LARGE SCALE GENOMIC DNA]</scope>
    <source>
        <strain evidence="2">ULC18</strain>
    </source>
</reference>
<dbReference type="SUPFAM" id="SSF53383">
    <property type="entry name" value="PLP-dependent transferases"/>
    <property type="match status" value="1"/>
</dbReference>
<organism evidence="1 2">
    <name type="scientific">Stenomitos frigidus ULC18</name>
    <dbReference type="NCBI Taxonomy" id="2107698"/>
    <lineage>
        <taxon>Bacteria</taxon>
        <taxon>Bacillati</taxon>
        <taxon>Cyanobacteriota</taxon>
        <taxon>Cyanophyceae</taxon>
        <taxon>Leptolyngbyales</taxon>
        <taxon>Leptolyngbyaceae</taxon>
        <taxon>Stenomitos</taxon>
    </lineage>
</organism>
<dbReference type="PANTHER" id="PTHR46577:SF1">
    <property type="entry name" value="HTH-TYPE TRANSCRIPTIONAL REGULATORY PROTEIN GABR"/>
    <property type="match status" value="1"/>
</dbReference>
<reference evidence="1 2" key="2">
    <citation type="submission" date="2018-03" db="EMBL/GenBank/DDBJ databases">
        <title>The ancient ancestry and fast evolution of plastids.</title>
        <authorList>
            <person name="Moore K.R."/>
            <person name="Magnabosco C."/>
            <person name="Momper L."/>
            <person name="Gold D.A."/>
            <person name="Bosak T."/>
            <person name="Fournier G.P."/>
        </authorList>
    </citation>
    <scope>NUCLEOTIDE SEQUENCE [LARGE SCALE GENOMIC DNA]</scope>
    <source>
        <strain evidence="1 2">ULC18</strain>
    </source>
</reference>
<evidence type="ECO:0008006" key="3">
    <source>
        <dbReference type="Google" id="ProtNLM"/>
    </source>
</evidence>
<dbReference type="EMBL" id="PVWK01000098">
    <property type="protein sequence ID" value="PSB27011.1"/>
    <property type="molecule type" value="Genomic_DNA"/>
</dbReference>
<dbReference type="InterPro" id="IPR015421">
    <property type="entry name" value="PyrdxlP-dep_Trfase_major"/>
</dbReference>
<proteinExistence type="predicted"/>
<evidence type="ECO:0000313" key="2">
    <source>
        <dbReference type="Proteomes" id="UP000239576"/>
    </source>
</evidence>
<evidence type="ECO:0000313" key="1">
    <source>
        <dbReference type="EMBL" id="PSB27011.1"/>
    </source>
</evidence>
<dbReference type="AlphaFoldDB" id="A0A2T1E2S6"/>
<protein>
    <recommendedName>
        <fullName evidence="3">Aminotransferase class I/classII domain-containing protein</fullName>
    </recommendedName>
</protein>